<dbReference type="Proteomes" id="UP001605036">
    <property type="component" value="Unassembled WGS sequence"/>
</dbReference>
<comment type="caution">
    <text evidence="1">The sequence shown here is derived from an EMBL/GenBank/DDBJ whole genome shotgun (WGS) entry which is preliminary data.</text>
</comment>
<proteinExistence type="predicted"/>
<dbReference type="AlphaFoldDB" id="A0ABD1XQN8"/>
<evidence type="ECO:0000313" key="2">
    <source>
        <dbReference type="Proteomes" id="UP001605036"/>
    </source>
</evidence>
<organism evidence="1 2">
    <name type="scientific">Riccia fluitans</name>
    <dbReference type="NCBI Taxonomy" id="41844"/>
    <lineage>
        <taxon>Eukaryota</taxon>
        <taxon>Viridiplantae</taxon>
        <taxon>Streptophyta</taxon>
        <taxon>Embryophyta</taxon>
        <taxon>Marchantiophyta</taxon>
        <taxon>Marchantiopsida</taxon>
        <taxon>Marchantiidae</taxon>
        <taxon>Marchantiales</taxon>
        <taxon>Ricciaceae</taxon>
        <taxon>Riccia</taxon>
    </lineage>
</organism>
<evidence type="ECO:0000313" key="1">
    <source>
        <dbReference type="EMBL" id="KAL2611274.1"/>
    </source>
</evidence>
<reference evidence="1 2" key="1">
    <citation type="submission" date="2024-09" db="EMBL/GenBank/DDBJ databases">
        <title>Chromosome-scale assembly of Riccia fluitans.</title>
        <authorList>
            <person name="Paukszto L."/>
            <person name="Sawicki J."/>
            <person name="Karawczyk K."/>
            <person name="Piernik-Szablinska J."/>
            <person name="Szczecinska M."/>
            <person name="Mazdziarz M."/>
        </authorList>
    </citation>
    <scope>NUCLEOTIDE SEQUENCE [LARGE SCALE GENOMIC DNA]</scope>
    <source>
        <strain evidence="1">Rf_01</strain>
        <tissue evidence="1">Aerial parts of the thallus</tissue>
    </source>
</reference>
<name>A0ABD1XQN8_9MARC</name>
<gene>
    <name evidence="1" type="ORF">R1flu_022966</name>
</gene>
<dbReference type="EMBL" id="JBHFFA010000007">
    <property type="protein sequence ID" value="KAL2611274.1"/>
    <property type="molecule type" value="Genomic_DNA"/>
</dbReference>
<keyword evidence="2" id="KW-1185">Reference proteome</keyword>
<accession>A0ABD1XQN8</accession>
<sequence length="174" mass="18960">MWEGRLVEFRTRLGHGSADYSANEEEGSTRGIVRTGAKLTTGWSLVGRATYTGSIEVTSRLDSLDLRLLSRCCVWAVGGQKAIRNGLLSWRRTRKDATRLDSALAALLPDPAVRGSLLIKLTNVDKDRAETRYLTGRQDFLVSWGFVMISHRGPLAPSAVHNSVWGGGSAGFLG</sequence>
<protein>
    <submittedName>
        <fullName evidence="1">Uncharacterized protein</fullName>
    </submittedName>
</protein>